<dbReference type="AlphaFoldDB" id="A0A165CA46"/>
<feature type="region of interest" description="Disordered" evidence="1">
    <location>
        <begin position="213"/>
        <end position="236"/>
    </location>
</feature>
<evidence type="ECO:0000313" key="3">
    <source>
        <dbReference type="Proteomes" id="UP000077266"/>
    </source>
</evidence>
<proteinExistence type="predicted"/>
<keyword evidence="3" id="KW-1185">Reference proteome</keyword>
<gene>
    <name evidence="2" type="ORF">EXIGLDRAFT_702951</name>
</gene>
<dbReference type="EMBL" id="KV426346">
    <property type="protein sequence ID" value="KZV82100.1"/>
    <property type="molecule type" value="Genomic_DNA"/>
</dbReference>
<dbReference type="Proteomes" id="UP000077266">
    <property type="component" value="Unassembled WGS sequence"/>
</dbReference>
<reference evidence="2 3" key="1">
    <citation type="journal article" date="2016" name="Mol. Biol. Evol.">
        <title>Comparative Genomics of Early-Diverging Mushroom-Forming Fungi Provides Insights into the Origins of Lignocellulose Decay Capabilities.</title>
        <authorList>
            <person name="Nagy L.G."/>
            <person name="Riley R."/>
            <person name="Tritt A."/>
            <person name="Adam C."/>
            <person name="Daum C."/>
            <person name="Floudas D."/>
            <person name="Sun H."/>
            <person name="Yadav J.S."/>
            <person name="Pangilinan J."/>
            <person name="Larsson K.H."/>
            <person name="Matsuura K."/>
            <person name="Barry K."/>
            <person name="Labutti K."/>
            <person name="Kuo R."/>
            <person name="Ohm R.A."/>
            <person name="Bhattacharya S.S."/>
            <person name="Shirouzu T."/>
            <person name="Yoshinaga Y."/>
            <person name="Martin F.M."/>
            <person name="Grigoriev I.V."/>
            <person name="Hibbett D.S."/>
        </authorList>
    </citation>
    <scope>NUCLEOTIDE SEQUENCE [LARGE SCALE GENOMIC DNA]</scope>
    <source>
        <strain evidence="2 3">HHB12029</strain>
    </source>
</reference>
<evidence type="ECO:0000313" key="2">
    <source>
        <dbReference type="EMBL" id="KZV82100.1"/>
    </source>
</evidence>
<accession>A0A165CA46</accession>
<protein>
    <submittedName>
        <fullName evidence="2">Uncharacterized protein</fullName>
    </submittedName>
</protein>
<feature type="non-terminal residue" evidence="2">
    <location>
        <position position="1"/>
    </location>
</feature>
<evidence type="ECO:0000256" key="1">
    <source>
        <dbReference type="SAM" id="MobiDB-lite"/>
    </source>
</evidence>
<name>A0A165CA46_EXIGL</name>
<organism evidence="2 3">
    <name type="scientific">Exidia glandulosa HHB12029</name>
    <dbReference type="NCBI Taxonomy" id="1314781"/>
    <lineage>
        <taxon>Eukaryota</taxon>
        <taxon>Fungi</taxon>
        <taxon>Dikarya</taxon>
        <taxon>Basidiomycota</taxon>
        <taxon>Agaricomycotina</taxon>
        <taxon>Agaricomycetes</taxon>
        <taxon>Auriculariales</taxon>
        <taxon>Exidiaceae</taxon>
        <taxon>Exidia</taxon>
    </lineage>
</organism>
<sequence>LQFGNISTVVHRKLHPLLGPQRRLRLALDDYGVQHWGLPAFRELVCDFDTHVEVTAPPLLSHALWNVVYATRVKIIQTRMTKAIEIATFDPPSTNKLCPRHHKAVYSAINSSGPHWEVVARLDDLNVERLSAHDPRCTVAEGFPRNWPAMFGEEEDWLMPGDSDARTITLIAHRKENQQVSRNDAQYCIYDSEPNQAEPPINKGNTLERVTSEPYAGTQRVVHDGAGLKHQTRQRI</sequence>
<dbReference type="InParanoid" id="A0A165CA46"/>